<dbReference type="InterPro" id="IPR000086">
    <property type="entry name" value="NUDIX_hydrolase_dom"/>
</dbReference>
<dbReference type="PANTHER" id="PTHR43736">
    <property type="entry name" value="ADP-RIBOSE PYROPHOSPHATASE"/>
    <property type="match status" value="1"/>
</dbReference>
<evidence type="ECO:0000259" key="1">
    <source>
        <dbReference type="PROSITE" id="PS51462"/>
    </source>
</evidence>
<dbReference type="Gene3D" id="3.90.79.10">
    <property type="entry name" value="Nucleoside Triphosphate Pyrophosphohydrolase"/>
    <property type="match status" value="1"/>
</dbReference>
<evidence type="ECO:0000313" key="3">
    <source>
        <dbReference type="Proteomes" id="UP000799770"/>
    </source>
</evidence>
<dbReference type="EMBL" id="ML977328">
    <property type="protein sequence ID" value="KAF2113344.1"/>
    <property type="molecule type" value="Genomic_DNA"/>
</dbReference>
<keyword evidence="2" id="KW-0378">Hydrolase</keyword>
<dbReference type="SUPFAM" id="SSF55811">
    <property type="entry name" value="Nudix"/>
    <property type="match status" value="1"/>
</dbReference>
<sequence length="184" mass="20904">MSSSSTTFEVAPSLEEYKVDEKEYLRQNSQYHILATGAVVFNSEGKMLLVQRAADEKAFPNVWEVPGGKVDDTDATLLHAVARELKEETGLDATKIVRKVGEFGWGEFSKRRGKDVVWRKLIFEVEVRDDDIKLDPEEHQDYLWATEDEVINDKVGDIALSWITQPNKEINLDAFKSRREAAAS</sequence>
<dbReference type="CDD" id="cd02883">
    <property type="entry name" value="NUDIX_Hydrolase"/>
    <property type="match status" value="1"/>
</dbReference>
<dbReference type="GO" id="GO:0016787">
    <property type="term" value="F:hydrolase activity"/>
    <property type="evidence" value="ECO:0007669"/>
    <property type="project" value="UniProtKB-KW"/>
</dbReference>
<dbReference type="InterPro" id="IPR015797">
    <property type="entry name" value="NUDIX_hydrolase-like_dom_sf"/>
</dbReference>
<feature type="domain" description="Nudix hydrolase" evidence="1">
    <location>
        <begin position="31"/>
        <end position="170"/>
    </location>
</feature>
<dbReference type="Pfam" id="PF00293">
    <property type="entry name" value="NUDIX"/>
    <property type="match status" value="1"/>
</dbReference>
<dbReference type="PROSITE" id="PS51462">
    <property type="entry name" value="NUDIX"/>
    <property type="match status" value="1"/>
</dbReference>
<dbReference type="OrthoDB" id="276276at2759"/>
<dbReference type="Proteomes" id="UP000799770">
    <property type="component" value="Unassembled WGS sequence"/>
</dbReference>
<protein>
    <submittedName>
        <fullName evidence="2">NUDIX hydrolase domain-like protein</fullName>
    </submittedName>
</protein>
<dbReference type="PANTHER" id="PTHR43736:SF1">
    <property type="entry name" value="DIHYDRONEOPTERIN TRIPHOSPHATE DIPHOSPHATASE"/>
    <property type="match status" value="1"/>
</dbReference>
<evidence type="ECO:0000313" key="2">
    <source>
        <dbReference type="EMBL" id="KAF2113344.1"/>
    </source>
</evidence>
<dbReference type="AlphaFoldDB" id="A0A6A5Z2Q5"/>
<proteinExistence type="predicted"/>
<organism evidence="2 3">
    <name type="scientific">Lophiotrema nucula</name>
    <dbReference type="NCBI Taxonomy" id="690887"/>
    <lineage>
        <taxon>Eukaryota</taxon>
        <taxon>Fungi</taxon>
        <taxon>Dikarya</taxon>
        <taxon>Ascomycota</taxon>
        <taxon>Pezizomycotina</taxon>
        <taxon>Dothideomycetes</taxon>
        <taxon>Pleosporomycetidae</taxon>
        <taxon>Pleosporales</taxon>
        <taxon>Lophiotremataceae</taxon>
        <taxon>Lophiotrema</taxon>
    </lineage>
</organism>
<name>A0A6A5Z2Q5_9PLEO</name>
<keyword evidence="3" id="KW-1185">Reference proteome</keyword>
<accession>A0A6A5Z2Q5</accession>
<reference evidence="2" key="1">
    <citation type="journal article" date="2020" name="Stud. Mycol.">
        <title>101 Dothideomycetes genomes: a test case for predicting lifestyles and emergence of pathogens.</title>
        <authorList>
            <person name="Haridas S."/>
            <person name="Albert R."/>
            <person name="Binder M."/>
            <person name="Bloem J."/>
            <person name="Labutti K."/>
            <person name="Salamov A."/>
            <person name="Andreopoulos B."/>
            <person name="Baker S."/>
            <person name="Barry K."/>
            <person name="Bills G."/>
            <person name="Bluhm B."/>
            <person name="Cannon C."/>
            <person name="Castanera R."/>
            <person name="Culley D."/>
            <person name="Daum C."/>
            <person name="Ezra D."/>
            <person name="Gonzalez J."/>
            <person name="Henrissat B."/>
            <person name="Kuo A."/>
            <person name="Liang C."/>
            <person name="Lipzen A."/>
            <person name="Lutzoni F."/>
            <person name="Magnuson J."/>
            <person name="Mondo S."/>
            <person name="Nolan M."/>
            <person name="Ohm R."/>
            <person name="Pangilinan J."/>
            <person name="Park H.-J."/>
            <person name="Ramirez L."/>
            <person name="Alfaro M."/>
            <person name="Sun H."/>
            <person name="Tritt A."/>
            <person name="Yoshinaga Y."/>
            <person name="Zwiers L.-H."/>
            <person name="Turgeon B."/>
            <person name="Goodwin S."/>
            <person name="Spatafora J."/>
            <person name="Crous P."/>
            <person name="Grigoriev I."/>
        </authorList>
    </citation>
    <scope>NUCLEOTIDE SEQUENCE</scope>
    <source>
        <strain evidence="2">CBS 627.86</strain>
    </source>
</reference>
<gene>
    <name evidence="2" type="ORF">BDV96DRAFT_578851</name>
</gene>